<evidence type="ECO:0000256" key="1">
    <source>
        <dbReference type="ARBA" id="ARBA00005964"/>
    </source>
</evidence>
<dbReference type="Pfam" id="PF00135">
    <property type="entry name" value="COesterase"/>
    <property type="match status" value="1"/>
</dbReference>
<dbReference type="PROSITE" id="PS00122">
    <property type="entry name" value="CARBOXYLESTERASE_B_1"/>
    <property type="match status" value="1"/>
</dbReference>
<evidence type="ECO:0000313" key="7">
    <source>
        <dbReference type="Proteomes" id="UP000542776"/>
    </source>
</evidence>
<keyword evidence="7" id="KW-1185">Reference proteome</keyword>
<dbReference type="RefSeq" id="WP_183202914.1">
    <property type="nucleotide sequence ID" value="NZ_JACIEK010000034.1"/>
</dbReference>
<accession>A0A7W6H966</accession>
<dbReference type="GO" id="GO:0016787">
    <property type="term" value="F:hydrolase activity"/>
    <property type="evidence" value="ECO:0007669"/>
    <property type="project" value="UniProtKB-KW"/>
</dbReference>
<comment type="caution">
    <text evidence="6">The sequence shown here is derived from an EMBL/GenBank/DDBJ whole genome shotgun (WGS) entry which is preliminary data.</text>
</comment>
<keyword evidence="3" id="KW-0732">Signal</keyword>
<evidence type="ECO:0000256" key="3">
    <source>
        <dbReference type="RuleBase" id="RU361235"/>
    </source>
</evidence>
<keyword evidence="2 3" id="KW-0378">Hydrolase</keyword>
<evidence type="ECO:0000313" key="6">
    <source>
        <dbReference type="EMBL" id="MBB4000852.1"/>
    </source>
</evidence>
<evidence type="ECO:0000259" key="5">
    <source>
        <dbReference type="Pfam" id="PF00135"/>
    </source>
</evidence>
<dbReference type="EMBL" id="JACIEK010000034">
    <property type="protein sequence ID" value="MBB4000852.1"/>
    <property type="molecule type" value="Genomic_DNA"/>
</dbReference>
<feature type="domain" description="Carboxylesterase type B" evidence="5">
    <location>
        <begin position="48"/>
        <end position="536"/>
    </location>
</feature>
<comment type="similarity">
    <text evidence="1 3">Belongs to the type-B carboxylesterase/lipase family.</text>
</comment>
<dbReference type="InterPro" id="IPR029058">
    <property type="entry name" value="AB_hydrolase_fold"/>
</dbReference>
<dbReference type="SUPFAM" id="SSF53474">
    <property type="entry name" value="alpha/beta-Hydrolases"/>
    <property type="match status" value="1"/>
</dbReference>
<dbReference type="Proteomes" id="UP000542776">
    <property type="component" value="Unassembled WGS sequence"/>
</dbReference>
<feature type="chain" id="PRO_5031611583" description="Carboxylic ester hydrolase" evidence="3">
    <location>
        <begin position="25"/>
        <end position="542"/>
    </location>
</feature>
<dbReference type="InterPro" id="IPR019826">
    <property type="entry name" value="Carboxylesterase_B_AS"/>
</dbReference>
<feature type="signal peptide" evidence="3">
    <location>
        <begin position="1"/>
        <end position="24"/>
    </location>
</feature>
<evidence type="ECO:0000256" key="4">
    <source>
        <dbReference type="SAM" id="MobiDB-lite"/>
    </source>
</evidence>
<dbReference type="Gene3D" id="3.40.50.1820">
    <property type="entry name" value="alpha/beta hydrolase"/>
    <property type="match status" value="1"/>
</dbReference>
<organism evidence="6 7">
    <name type="scientific">Aureimonas pseudogalii</name>
    <dbReference type="NCBI Taxonomy" id="1744844"/>
    <lineage>
        <taxon>Bacteria</taxon>
        <taxon>Pseudomonadati</taxon>
        <taxon>Pseudomonadota</taxon>
        <taxon>Alphaproteobacteria</taxon>
        <taxon>Hyphomicrobiales</taxon>
        <taxon>Aurantimonadaceae</taxon>
        <taxon>Aureimonas</taxon>
    </lineage>
</organism>
<sequence length="542" mass="58122">MKSAIHMLLAATAIGVAMYGPAVAQEAPTAPEGSAQEATLPPPTAGDVRTDAGPVSGIEQGGMMAYLGIPYAAPPVGDLRWRPPQPPEPWTATRKGTTFASDCAQNSDLGVFGRAGGTEDCLYLNVFAAQGARPDAKRPVLVWLHGGSLWVGSGRDYDASKLAVEGGAIVVTVNYRLGLFGLFAHPAIDDEGHDFANYGFMDQQAALDWVQRNIERFGGDPGNVTISGESSGGTAVLGHVASPRSAGKFQHAIAMSGGAVALSPGNFGAPFDLADARASGSAFAAAVGCTERSADCMRALPTKRILDEQTPFLINQMIIDGTTFPERPSEAFKSGRFNRVTLINGNTRNEGTFFTAFRESLVGTTLTESDYASAMSVYFRKLTPKVVEAYPLKDYANPTDIYATAVTDYLFACSGLAMTRWASQYMPVYAYEFSDGTAPSYIAQTTFPLLSAHTFELSYLFPGFHGGDGTTVKLNSLQERLSKAMVTYWTQASGMAERGDEWPRYDPARDNVMELVQPAPKSRDQAFRIAHKCDFWDASGAY</sequence>
<proteinExistence type="inferred from homology"/>
<dbReference type="InterPro" id="IPR050309">
    <property type="entry name" value="Type-B_Carboxylest/Lipase"/>
</dbReference>
<dbReference type="EC" id="3.1.1.-" evidence="3"/>
<evidence type="ECO:0000256" key="2">
    <source>
        <dbReference type="ARBA" id="ARBA00022801"/>
    </source>
</evidence>
<reference evidence="6 7" key="1">
    <citation type="submission" date="2020-08" db="EMBL/GenBank/DDBJ databases">
        <title>Genomic Encyclopedia of Type Strains, Phase IV (KMG-IV): sequencing the most valuable type-strain genomes for metagenomic binning, comparative biology and taxonomic classification.</title>
        <authorList>
            <person name="Goeker M."/>
        </authorList>
    </citation>
    <scope>NUCLEOTIDE SEQUENCE [LARGE SCALE GENOMIC DNA]</scope>
    <source>
        <strain evidence="6 7">DSM 102238</strain>
    </source>
</reference>
<dbReference type="InterPro" id="IPR002018">
    <property type="entry name" value="CarbesteraseB"/>
</dbReference>
<name>A0A7W6H966_9HYPH</name>
<dbReference type="PANTHER" id="PTHR11559">
    <property type="entry name" value="CARBOXYLESTERASE"/>
    <property type="match status" value="1"/>
</dbReference>
<gene>
    <name evidence="6" type="ORF">GGR04_004733</name>
</gene>
<dbReference type="AlphaFoldDB" id="A0A7W6H966"/>
<protein>
    <recommendedName>
        <fullName evidence="3">Carboxylic ester hydrolase</fullName>
        <ecNumber evidence="3">3.1.1.-</ecNumber>
    </recommendedName>
</protein>
<feature type="region of interest" description="Disordered" evidence="4">
    <location>
        <begin position="28"/>
        <end position="53"/>
    </location>
</feature>